<dbReference type="AlphaFoldDB" id="A0A382EXZ9"/>
<evidence type="ECO:0008006" key="4">
    <source>
        <dbReference type="Google" id="ProtNLM"/>
    </source>
</evidence>
<comment type="similarity">
    <text evidence="1">Belongs to the short-chain dehydrogenases/reductases (SDR) family.</text>
</comment>
<dbReference type="PANTHER" id="PTHR42760">
    <property type="entry name" value="SHORT-CHAIN DEHYDROGENASES/REDUCTASES FAMILY MEMBER"/>
    <property type="match status" value="1"/>
</dbReference>
<sequence length="250" mass="26970">MRLQDKVAIISGGARGMGAAEAKLFASEGCNVIIGDILEDEGFKIASEIMKTGGKCIFRKLDVSKEKDWETLVSYAIEEYGKIDILVNNAGLTTDGHVETLSLNEWNRIMDVNSTGVFLGCKHVLPSMSSAKGGSIINISSQLGFVGTDSSNPAYQASKGAVRILTKNIAVRYASYNVRCNSVHPGPVDTPMTETARSDKEFLARLIDKIPMGRVGRPMEVAWAVLYLASDESSYVTGIELLVDGGWVAQ</sequence>
<dbReference type="InterPro" id="IPR002347">
    <property type="entry name" value="SDR_fam"/>
</dbReference>
<evidence type="ECO:0000256" key="2">
    <source>
        <dbReference type="ARBA" id="ARBA00023002"/>
    </source>
</evidence>
<dbReference type="EMBL" id="UINC01046963">
    <property type="protein sequence ID" value="SVB55626.1"/>
    <property type="molecule type" value="Genomic_DNA"/>
</dbReference>
<dbReference type="PRINTS" id="PR00080">
    <property type="entry name" value="SDRFAMILY"/>
</dbReference>
<keyword evidence="2" id="KW-0560">Oxidoreductase</keyword>
<dbReference type="Gene3D" id="3.40.50.720">
    <property type="entry name" value="NAD(P)-binding Rossmann-like Domain"/>
    <property type="match status" value="1"/>
</dbReference>
<dbReference type="GO" id="GO:0016616">
    <property type="term" value="F:oxidoreductase activity, acting on the CH-OH group of donors, NAD or NADP as acceptor"/>
    <property type="evidence" value="ECO:0007669"/>
    <property type="project" value="TreeGrafter"/>
</dbReference>
<name>A0A382EXZ9_9ZZZZ</name>
<dbReference type="PRINTS" id="PR00081">
    <property type="entry name" value="GDHRDH"/>
</dbReference>
<accession>A0A382EXZ9</accession>
<evidence type="ECO:0000313" key="3">
    <source>
        <dbReference type="EMBL" id="SVB55626.1"/>
    </source>
</evidence>
<evidence type="ECO:0000256" key="1">
    <source>
        <dbReference type="ARBA" id="ARBA00006484"/>
    </source>
</evidence>
<reference evidence="3" key="1">
    <citation type="submission" date="2018-05" db="EMBL/GenBank/DDBJ databases">
        <authorList>
            <person name="Lanie J.A."/>
            <person name="Ng W.-L."/>
            <person name="Kazmierczak K.M."/>
            <person name="Andrzejewski T.M."/>
            <person name="Davidsen T.M."/>
            <person name="Wayne K.J."/>
            <person name="Tettelin H."/>
            <person name="Glass J.I."/>
            <person name="Rusch D."/>
            <person name="Podicherti R."/>
            <person name="Tsui H.-C.T."/>
            <person name="Winkler M.E."/>
        </authorList>
    </citation>
    <scope>NUCLEOTIDE SEQUENCE</scope>
</reference>
<gene>
    <name evidence="3" type="ORF">METZ01_LOCUS208480</name>
</gene>
<proteinExistence type="inferred from homology"/>
<dbReference type="PANTHER" id="PTHR42760:SF133">
    <property type="entry name" value="3-OXOACYL-[ACYL-CARRIER-PROTEIN] REDUCTASE"/>
    <property type="match status" value="1"/>
</dbReference>
<dbReference type="Pfam" id="PF13561">
    <property type="entry name" value="adh_short_C2"/>
    <property type="match status" value="1"/>
</dbReference>
<dbReference type="NCBIfam" id="NF005559">
    <property type="entry name" value="PRK07231.1"/>
    <property type="match status" value="1"/>
</dbReference>
<dbReference type="InterPro" id="IPR036291">
    <property type="entry name" value="NAD(P)-bd_dom_sf"/>
</dbReference>
<protein>
    <recommendedName>
        <fullName evidence="4">Cyclopentanol dehydrogenase</fullName>
    </recommendedName>
</protein>
<dbReference type="SUPFAM" id="SSF51735">
    <property type="entry name" value="NAD(P)-binding Rossmann-fold domains"/>
    <property type="match status" value="1"/>
</dbReference>
<organism evidence="3">
    <name type="scientific">marine metagenome</name>
    <dbReference type="NCBI Taxonomy" id="408172"/>
    <lineage>
        <taxon>unclassified sequences</taxon>
        <taxon>metagenomes</taxon>
        <taxon>ecological metagenomes</taxon>
    </lineage>
</organism>
<dbReference type="FunFam" id="3.40.50.720:FF:000084">
    <property type="entry name" value="Short-chain dehydrogenase reductase"/>
    <property type="match status" value="1"/>
</dbReference>